<dbReference type="EMBL" id="BIFS01000002">
    <property type="protein sequence ID" value="GCE23099.1"/>
    <property type="molecule type" value="Genomic_DNA"/>
</dbReference>
<comment type="caution">
    <text evidence="2">The sequence shown here is derived from an EMBL/GenBank/DDBJ whole genome shotgun (WGS) entry which is preliminary data.</text>
</comment>
<reference evidence="3" key="1">
    <citation type="submission" date="2018-12" db="EMBL/GenBank/DDBJ databases">
        <title>Tengunoibacter tsumagoiensis gen. nov., sp. nov., Dictyobacter kobayashii sp. nov., D. alpinus sp. nov., and D. joshuensis sp. nov. and description of Dictyobacteraceae fam. nov. within the order Ktedonobacterales isolated from Tengu-no-mugimeshi.</title>
        <authorList>
            <person name="Wang C.M."/>
            <person name="Zheng Y."/>
            <person name="Sakai Y."/>
            <person name="Toyoda A."/>
            <person name="Minakuchi Y."/>
            <person name="Abe K."/>
            <person name="Yokota A."/>
            <person name="Yabe S."/>
        </authorList>
    </citation>
    <scope>NUCLEOTIDE SEQUENCE [LARGE SCALE GENOMIC DNA]</scope>
    <source>
        <strain evidence="3">Uno11</strain>
    </source>
</reference>
<keyword evidence="3" id="KW-1185">Reference proteome</keyword>
<feature type="region of interest" description="Disordered" evidence="1">
    <location>
        <begin position="30"/>
        <end position="56"/>
    </location>
</feature>
<dbReference type="AlphaFoldDB" id="A0A402AVJ7"/>
<evidence type="ECO:0000256" key="1">
    <source>
        <dbReference type="SAM" id="MobiDB-lite"/>
    </source>
</evidence>
<evidence type="ECO:0000313" key="2">
    <source>
        <dbReference type="EMBL" id="GCE23099.1"/>
    </source>
</evidence>
<proteinExistence type="predicted"/>
<accession>A0A402AVJ7</accession>
<sequence>MHRAAQHPPAGFDTGMALLSTYCEQQANGHQIGLDKKQKASGKVKLSNDDRIPNCDQAKNRRSHTLVCHAL</sequence>
<organism evidence="2 3">
    <name type="scientific">Dictyobacter kobayashii</name>
    <dbReference type="NCBI Taxonomy" id="2014872"/>
    <lineage>
        <taxon>Bacteria</taxon>
        <taxon>Bacillati</taxon>
        <taxon>Chloroflexota</taxon>
        <taxon>Ktedonobacteria</taxon>
        <taxon>Ktedonobacterales</taxon>
        <taxon>Dictyobacteraceae</taxon>
        <taxon>Dictyobacter</taxon>
    </lineage>
</organism>
<gene>
    <name evidence="2" type="ORF">KDK_68990</name>
</gene>
<protein>
    <submittedName>
        <fullName evidence="2">Uncharacterized protein</fullName>
    </submittedName>
</protein>
<dbReference type="Proteomes" id="UP000287188">
    <property type="component" value="Unassembled WGS sequence"/>
</dbReference>
<name>A0A402AVJ7_9CHLR</name>
<evidence type="ECO:0000313" key="3">
    <source>
        <dbReference type="Proteomes" id="UP000287188"/>
    </source>
</evidence>